<dbReference type="EMBL" id="JASCZI010032457">
    <property type="protein sequence ID" value="MED6128275.1"/>
    <property type="molecule type" value="Genomic_DNA"/>
</dbReference>
<evidence type="ECO:0000256" key="3">
    <source>
        <dbReference type="ARBA" id="ARBA00022448"/>
    </source>
</evidence>
<dbReference type="PANTHER" id="PTHR23500">
    <property type="entry name" value="SOLUTE CARRIER FAMILY 2, FACILITATED GLUCOSE TRANSPORTER"/>
    <property type="match status" value="1"/>
</dbReference>
<dbReference type="InterPro" id="IPR020846">
    <property type="entry name" value="MFS_dom"/>
</dbReference>
<proteinExistence type="inferred from homology"/>
<accession>A0ABU6RW70</accession>
<comment type="caution">
    <text evidence="9">The sequence shown here is derived from an EMBL/GenBank/DDBJ whole genome shotgun (WGS) entry which is preliminary data.</text>
</comment>
<keyword evidence="4 7" id="KW-0812">Transmembrane</keyword>
<evidence type="ECO:0000259" key="8">
    <source>
        <dbReference type="PROSITE" id="PS50850"/>
    </source>
</evidence>
<dbReference type="InterPro" id="IPR005828">
    <property type="entry name" value="MFS_sugar_transport-like"/>
</dbReference>
<evidence type="ECO:0000313" key="9">
    <source>
        <dbReference type="EMBL" id="MED6128275.1"/>
    </source>
</evidence>
<keyword evidence="10" id="KW-1185">Reference proteome</keyword>
<name>A0ABU6RW70_9FABA</name>
<dbReference type="PROSITE" id="PS50850">
    <property type="entry name" value="MFS"/>
    <property type="match status" value="1"/>
</dbReference>
<evidence type="ECO:0000256" key="7">
    <source>
        <dbReference type="SAM" id="Phobius"/>
    </source>
</evidence>
<evidence type="ECO:0000256" key="6">
    <source>
        <dbReference type="ARBA" id="ARBA00023136"/>
    </source>
</evidence>
<dbReference type="InterPro" id="IPR036259">
    <property type="entry name" value="MFS_trans_sf"/>
</dbReference>
<sequence>MAQKSSMEVPMKYPAKLTLRVVLTSLMTTTGGLIFGYDHGVSGGVTSMDPFLDRFFPSVYEKESTLKPNSNQYCKFNSQVLTLFTLSASTVTRKLGRRPTMIFGGIFFVGGALLNGLALHLWMLIIGRLLLGFGIRCTNQVQLLLFSV</sequence>
<evidence type="ECO:0000313" key="10">
    <source>
        <dbReference type="Proteomes" id="UP001341840"/>
    </source>
</evidence>
<feature type="transmembrane region" description="Helical" evidence="7">
    <location>
        <begin position="101"/>
        <end position="126"/>
    </location>
</feature>
<evidence type="ECO:0000256" key="4">
    <source>
        <dbReference type="ARBA" id="ARBA00022692"/>
    </source>
</evidence>
<evidence type="ECO:0000256" key="1">
    <source>
        <dbReference type="ARBA" id="ARBA00004141"/>
    </source>
</evidence>
<gene>
    <name evidence="9" type="ORF">PIB30_096108</name>
</gene>
<keyword evidence="5 7" id="KW-1133">Transmembrane helix</keyword>
<keyword evidence="3" id="KW-0813">Transport</keyword>
<organism evidence="9 10">
    <name type="scientific">Stylosanthes scabra</name>
    <dbReference type="NCBI Taxonomy" id="79078"/>
    <lineage>
        <taxon>Eukaryota</taxon>
        <taxon>Viridiplantae</taxon>
        <taxon>Streptophyta</taxon>
        <taxon>Embryophyta</taxon>
        <taxon>Tracheophyta</taxon>
        <taxon>Spermatophyta</taxon>
        <taxon>Magnoliopsida</taxon>
        <taxon>eudicotyledons</taxon>
        <taxon>Gunneridae</taxon>
        <taxon>Pentapetalae</taxon>
        <taxon>rosids</taxon>
        <taxon>fabids</taxon>
        <taxon>Fabales</taxon>
        <taxon>Fabaceae</taxon>
        <taxon>Papilionoideae</taxon>
        <taxon>50 kb inversion clade</taxon>
        <taxon>dalbergioids sensu lato</taxon>
        <taxon>Dalbergieae</taxon>
        <taxon>Pterocarpus clade</taxon>
        <taxon>Stylosanthes</taxon>
    </lineage>
</organism>
<dbReference type="PANTHER" id="PTHR23500:SF588">
    <property type="entry name" value="MAJOR FACILITATOR, SUGAR TRANSPORTER, MAJOR FACILITATOR SUPERFAMILY-RELATED"/>
    <property type="match status" value="1"/>
</dbReference>
<dbReference type="InterPro" id="IPR045262">
    <property type="entry name" value="STP/PLT_plant"/>
</dbReference>
<protein>
    <recommendedName>
        <fullName evidence="8">Major facilitator superfamily (MFS) profile domain-containing protein</fullName>
    </recommendedName>
</protein>
<evidence type="ECO:0000256" key="5">
    <source>
        <dbReference type="ARBA" id="ARBA00022989"/>
    </source>
</evidence>
<evidence type="ECO:0000256" key="2">
    <source>
        <dbReference type="ARBA" id="ARBA00010992"/>
    </source>
</evidence>
<reference evidence="9 10" key="1">
    <citation type="journal article" date="2023" name="Plants (Basel)">
        <title>Bridging the Gap: Combining Genomics and Transcriptomics Approaches to Understand Stylosanthes scabra, an Orphan Legume from the Brazilian Caatinga.</title>
        <authorList>
            <person name="Ferreira-Neto J.R.C."/>
            <person name="da Silva M.D."/>
            <person name="Binneck E."/>
            <person name="de Melo N.F."/>
            <person name="da Silva R.H."/>
            <person name="de Melo A.L.T.M."/>
            <person name="Pandolfi V."/>
            <person name="Bustamante F.O."/>
            <person name="Brasileiro-Vidal A.C."/>
            <person name="Benko-Iseppon A.M."/>
        </authorList>
    </citation>
    <scope>NUCLEOTIDE SEQUENCE [LARGE SCALE GENOMIC DNA]</scope>
    <source>
        <tissue evidence="9">Leaves</tissue>
    </source>
</reference>
<comment type="subcellular location">
    <subcellularLocation>
        <location evidence="1">Membrane</location>
        <topology evidence="1">Multi-pass membrane protein</topology>
    </subcellularLocation>
</comment>
<dbReference type="Pfam" id="PF00083">
    <property type="entry name" value="Sugar_tr"/>
    <property type="match status" value="1"/>
</dbReference>
<dbReference type="Proteomes" id="UP001341840">
    <property type="component" value="Unassembled WGS sequence"/>
</dbReference>
<feature type="domain" description="Major facilitator superfamily (MFS) profile" evidence="8">
    <location>
        <begin position="24"/>
        <end position="148"/>
    </location>
</feature>
<dbReference type="SUPFAM" id="SSF103473">
    <property type="entry name" value="MFS general substrate transporter"/>
    <property type="match status" value="1"/>
</dbReference>
<keyword evidence="6 7" id="KW-0472">Membrane</keyword>
<dbReference type="Gene3D" id="1.20.1250.20">
    <property type="entry name" value="MFS general substrate transporter like domains"/>
    <property type="match status" value="1"/>
</dbReference>
<comment type="similarity">
    <text evidence="2">Belongs to the major facilitator superfamily. Sugar transporter (TC 2.A.1.1) family.</text>
</comment>